<proteinExistence type="predicted"/>
<evidence type="ECO:0000256" key="1">
    <source>
        <dbReference type="SAM" id="MobiDB-lite"/>
    </source>
</evidence>
<feature type="signal peptide" evidence="3">
    <location>
        <begin position="1"/>
        <end position="29"/>
    </location>
</feature>
<organism evidence="4 5">
    <name type="scientific">Aulographum hederae CBS 113979</name>
    <dbReference type="NCBI Taxonomy" id="1176131"/>
    <lineage>
        <taxon>Eukaryota</taxon>
        <taxon>Fungi</taxon>
        <taxon>Dikarya</taxon>
        <taxon>Ascomycota</taxon>
        <taxon>Pezizomycotina</taxon>
        <taxon>Dothideomycetes</taxon>
        <taxon>Pleosporomycetidae</taxon>
        <taxon>Aulographales</taxon>
        <taxon>Aulographaceae</taxon>
    </lineage>
</organism>
<keyword evidence="5" id="KW-1185">Reference proteome</keyword>
<feature type="compositionally biased region" description="Basic and acidic residues" evidence="1">
    <location>
        <begin position="83"/>
        <end position="97"/>
    </location>
</feature>
<feature type="compositionally biased region" description="Low complexity" evidence="1">
    <location>
        <begin position="44"/>
        <end position="82"/>
    </location>
</feature>
<feature type="compositionally biased region" description="Low complexity" evidence="1">
    <location>
        <begin position="998"/>
        <end position="1008"/>
    </location>
</feature>
<dbReference type="EMBL" id="ML977219">
    <property type="protein sequence ID" value="KAF1980812.1"/>
    <property type="molecule type" value="Genomic_DNA"/>
</dbReference>
<gene>
    <name evidence="4" type="ORF">K402DRAFT_468012</name>
</gene>
<feature type="transmembrane region" description="Helical" evidence="2">
    <location>
        <begin position="314"/>
        <end position="332"/>
    </location>
</feature>
<feature type="region of interest" description="Disordered" evidence="1">
    <location>
        <begin position="30"/>
        <end position="119"/>
    </location>
</feature>
<keyword evidence="2" id="KW-0472">Membrane</keyword>
<feature type="compositionally biased region" description="Polar residues" evidence="1">
    <location>
        <begin position="1074"/>
        <end position="1086"/>
    </location>
</feature>
<feature type="transmembrane region" description="Helical" evidence="2">
    <location>
        <begin position="552"/>
        <end position="575"/>
    </location>
</feature>
<feature type="region of interest" description="Disordered" evidence="1">
    <location>
        <begin position="1355"/>
        <end position="1386"/>
    </location>
</feature>
<evidence type="ECO:0000313" key="4">
    <source>
        <dbReference type="EMBL" id="KAF1980812.1"/>
    </source>
</evidence>
<name>A0A6G1GIY1_9PEZI</name>
<feature type="compositionally biased region" description="Polar residues" evidence="1">
    <location>
        <begin position="1154"/>
        <end position="1183"/>
    </location>
</feature>
<evidence type="ECO:0000256" key="3">
    <source>
        <dbReference type="SAM" id="SignalP"/>
    </source>
</evidence>
<keyword evidence="2" id="KW-1133">Transmembrane helix</keyword>
<feature type="region of interest" description="Disordered" evidence="1">
    <location>
        <begin position="994"/>
        <end position="1042"/>
    </location>
</feature>
<feature type="region of interest" description="Disordered" evidence="1">
    <location>
        <begin position="1071"/>
        <end position="1260"/>
    </location>
</feature>
<evidence type="ECO:0000256" key="2">
    <source>
        <dbReference type="SAM" id="Phobius"/>
    </source>
</evidence>
<dbReference type="OrthoDB" id="3021074at2759"/>
<feature type="transmembrane region" description="Helical" evidence="2">
    <location>
        <begin position="251"/>
        <end position="267"/>
    </location>
</feature>
<evidence type="ECO:0000313" key="5">
    <source>
        <dbReference type="Proteomes" id="UP000800041"/>
    </source>
</evidence>
<feature type="region of interest" description="Disordered" evidence="1">
    <location>
        <begin position="910"/>
        <end position="929"/>
    </location>
</feature>
<feature type="compositionally biased region" description="Low complexity" evidence="1">
    <location>
        <begin position="98"/>
        <end position="114"/>
    </location>
</feature>
<feature type="transmembrane region" description="Helical" evidence="2">
    <location>
        <begin position="481"/>
        <end position="501"/>
    </location>
</feature>
<feature type="transmembrane region" description="Helical" evidence="2">
    <location>
        <begin position="344"/>
        <end position="362"/>
    </location>
</feature>
<keyword evidence="2" id="KW-0812">Transmembrane</keyword>
<dbReference type="Proteomes" id="UP000800041">
    <property type="component" value="Unassembled WGS sequence"/>
</dbReference>
<reference evidence="4" key="1">
    <citation type="journal article" date="2020" name="Stud. Mycol.">
        <title>101 Dothideomycetes genomes: a test case for predicting lifestyles and emergence of pathogens.</title>
        <authorList>
            <person name="Haridas S."/>
            <person name="Albert R."/>
            <person name="Binder M."/>
            <person name="Bloem J."/>
            <person name="Labutti K."/>
            <person name="Salamov A."/>
            <person name="Andreopoulos B."/>
            <person name="Baker S."/>
            <person name="Barry K."/>
            <person name="Bills G."/>
            <person name="Bluhm B."/>
            <person name="Cannon C."/>
            <person name="Castanera R."/>
            <person name="Culley D."/>
            <person name="Daum C."/>
            <person name="Ezra D."/>
            <person name="Gonzalez J."/>
            <person name="Henrissat B."/>
            <person name="Kuo A."/>
            <person name="Liang C."/>
            <person name="Lipzen A."/>
            <person name="Lutzoni F."/>
            <person name="Magnuson J."/>
            <person name="Mondo S."/>
            <person name="Nolan M."/>
            <person name="Ohm R."/>
            <person name="Pangilinan J."/>
            <person name="Park H.-J."/>
            <person name="Ramirez L."/>
            <person name="Alfaro M."/>
            <person name="Sun H."/>
            <person name="Tritt A."/>
            <person name="Yoshinaga Y."/>
            <person name="Zwiers L.-H."/>
            <person name="Turgeon B."/>
            <person name="Goodwin S."/>
            <person name="Spatafora J."/>
            <person name="Crous P."/>
            <person name="Grigoriev I."/>
        </authorList>
    </citation>
    <scope>NUCLEOTIDE SEQUENCE</scope>
    <source>
        <strain evidence="4">CBS 113979</strain>
    </source>
</reference>
<feature type="compositionally biased region" description="Polar residues" evidence="1">
    <location>
        <begin position="1095"/>
        <end position="1122"/>
    </location>
</feature>
<protein>
    <submittedName>
        <fullName evidence="4">Uncharacterized protein</fullName>
    </submittedName>
</protein>
<keyword evidence="3" id="KW-0732">Signal</keyword>
<feature type="compositionally biased region" description="Low complexity" evidence="1">
    <location>
        <begin position="910"/>
        <end position="919"/>
    </location>
</feature>
<feature type="chain" id="PRO_5026136652" evidence="3">
    <location>
        <begin position="30"/>
        <end position="1456"/>
    </location>
</feature>
<feature type="transmembrane region" description="Helical" evidence="2">
    <location>
        <begin position="272"/>
        <end position="294"/>
    </location>
</feature>
<feature type="compositionally biased region" description="Pro residues" evidence="1">
    <location>
        <begin position="1187"/>
        <end position="1211"/>
    </location>
</feature>
<accession>A0A6G1GIY1</accession>
<feature type="compositionally biased region" description="Low complexity" evidence="1">
    <location>
        <begin position="1220"/>
        <end position="1248"/>
    </location>
</feature>
<sequence length="1456" mass="156941">MARRSGISMRRFFYVLFVFVLLLGVGVRAQEEDEKSSGSRRSSRISSQTSRTSSAGASTTRRSTSQVSPVAKASTTARSTSTDLKDSEETNASDKVESMASAESSASRSSSAASVTDAPKTADADILLPTAVYDSGTTTTADGTPLPPVPSWIVEVPETWNFDTILNATDGYSTLQSEADAFLATPDAVFPDIEPMPLIFVNDSISIYATNALNYGLMSQLYVDTPYENRSDEVWSIPVVCEWPISGTFSRMNRVLYYFALIFALVVRRHEWLVAGALAMATTYSGAAAIQGWVQFGVITHSSNDSAGDNDNNAIIAILAAGLLMAVPLINWSRTLRKLQVRPILIYWAIIVLMGYILVVAGEGLFNSSRGWSGHAGGIMTCDTQELIPDFKDLGFIKRDFIEKYNCDDPCYNAKTMHPFHSPDTAISRLICDQFTWVFGDSSILAPSFPSCFVQCPRGIADDCYVAHDGWRTRDFKLYIAGYYGILPIIIIELFFVLCFGRKSPEEIRDQMFVFFVGRKAMGEYRIQSVEKQKLAKAENKKKIILAQTGAMVFYVLAVLIYCLCVPFFIFNIFWQEHLLTFFPNSEENYEPGQWLPWVIVALTLGAAIVGRYHHVWRVYLEHVIHGKQEKPPSLEPRAYVGTKWQRMRIFLDKKTWRTKERLRYEWRDLKEFIQNPVYLVLDSGRERTREHPTVKYSFLGNLKFPLNDERDCEECFRGPWLDGHACEKTHTSHGGWKNFPVEFFVNADDHTLRSWQRYMELNSSQQQNGMSSPRTSTANLMPQRGLEHIVYAIDLPAVPHYPDKRTVMVSNAQAYETDTVLNETFDPDQSGRGNTGDRLASVLTTAAQSPPTASYAFTPLDTQVSAPPQAAHQGGILVTRSLSMHSMDSGAAPAPPPKRKSTVVTVAAVPPSSSAASPRHPHDHSRPVSPISVIHRRISLGSSMSFSRPRRGTNASISTMASNASTSVLSALPADDDAPDVPQIPNLHFSTHETWGLTSTPSLSERPPSLPAPPPKDDVLVPRGALVPDRRSGLSVKSTADSPTAQMMGYYQDGEFRRSIPPQRLLSDVAETPQATASHTQQGPSETPMANRPFSPSTQASTQASIQTPAETPNEQPTTGPVSYPMRTKTVNHGHATVVTPTTTSIPRKAVGGSSQSAPFYHFQQAQSSLDHSSDPQTEASHNSPPNCPSPMPTSHPPTQTPPYPPPRPPTPDDDPNRRYSSTSHTTTFTTATDFTTATSPTTPTTPDGGGGARRSHYGSYGPAVATAVQVRARPSVVESVGGGGGVGAGSGGGVGGVVGAGERTRASTIEIIRNSTVGGGGGGSGPASAAGNAAGPGVGIVGVVGCAPRSVRSGSGTLRESGTLGMSSSAGEEGNGNMGMRRNLGVRTGSSLVPIPVSAGVGGSGGGIGVGNGNGFGSGNGRGMESGGVSPLLEAVDAAVGEVSDVEDDEGRRR</sequence>